<evidence type="ECO:0000313" key="6">
    <source>
        <dbReference type="Proteomes" id="UP001500466"/>
    </source>
</evidence>
<evidence type="ECO:0000259" key="3">
    <source>
        <dbReference type="PROSITE" id="PS50937"/>
    </source>
</evidence>
<dbReference type="Pfam" id="PF13411">
    <property type="entry name" value="MerR_1"/>
    <property type="match status" value="1"/>
</dbReference>
<dbReference type="InterPro" id="IPR006158">
    <property type="entry name" value="Cobalamin-bd"/>
</dbReference>
<organism evidence="5 6">
    <name type="scientific">Yinghuangia aomiensis</name>
    <dbReference type="NCBI Taxonomy" id="676205"/>
    <lineage>
        <taxon>Bacteria</taxon>
        <taxon>Bacillati</taxon>
        <taxon>Actinomycetota</taxon>
        <taxon>Actinomycetes</taxon>
        <taxon>Kitasatosporales</taxon>
        <taxon>Streptomycetaceae</taxon>
        <taxon>Yinghuangia</taxon>
    </lineage>
</organism>
<feature type="region of interest" description="Disordered" evidence="2">
    <location>
        <begin position="92"/>
        <end position="117"/>
    </location>
</feature>
<sequence>MNDRPAPAVAVLPSGTAAEPSFGIGAAAQRIGVAVATLRSWERRYGIGAHGQTPGGHRRYTATDLTRLEYMCALTSAGVPPAEAAALALAAPSHAPGPRPPRRAGGGATLPLGRSAADTHPAAQGLAKAAMRLDADAVGGLLDEAFAASGVVAAWHDLVVPVLFGMGRKWANTAAAPGAGAHGTKYVEVEHLLAGCVAAALHRAADAAAVARGKPDRAPGSSPVGAGVRGVLLACAPGELHTLPLEALAAALTERGVPVRMFGASLPRAALLEAVRRTGPGAVVVWAHTAATADADTVAAVRSLPRARMTTVIPAGPGWNAARGRGGIPAPSSLRDAVRMLTDGI</sequence>
<comment type="caution">
    <text evidence="5">The sequence shown here is derived from an EMBL/GenBank/DDBJ whole genome shotgun (WGS) entry which is preliminary data.</text>
</comment>
<reference evidence="6" key="1">
    <citation type="journal article" date="2019" name="Int. J. Syst. Evol. Microbiol.">
        <title>The Global Catalogue of Microorganisms (GCM) 10K type strain sequencing project: providing services to taxonomists for standard genome sequencing and annotation.</title>
        <authorList>
            <consortium name="The Broad Institute Genomics Platform"/>
            <consortium name="The Broad Institute Genome Sequencing Center for Infectious Disease"/>
            <person name="Wu L."/>
            <person name="Ma J."/>
        </authorList>
    </citation>
    <scope>NUCLEOTIDE SEQUENCE [LARGE SCALE GENOMIC DNA]</scope>
    <source>
        <strain evidence="6">JCM 17986</strain>
    </source>
</reference>
<dbReference type="EMBL" id="BAABHS010000076">
    <property type="protein sequence ID" value="GAA4997996.1"/>
    <property type="molecule type" value="Genomic_DNA"/>
</dbReference>
<dbReference type="RefSeq" id="WP_345681239.1">
    <property type="nucleotide sequence ID" value="NZ_BAABHS010000076.1"/>
</dbReference>
<dbReference type="SUPFAM" id="SSF46955">
    <property type="entry name" value="Putative DNA-binding domain"/>
    <property type="match status" value="1"/>
</dbReference>
<protein>
    <submittedName>
        <fullName evidence="5">MerR family transcriptional regulator</fullName>
    </submittedName>
</protein>
<evidence type="ECO:0000256" key="1">
    <source>
        <dbReference type="ARBA" id="ARBA00023125"/>
    </source>
</evidence>
<dbReference type="Proteomes" id="UP001500466">
    <property type="component" value="Unassembled WGS sequence"/>
</dbReference>
<dbReference type="InterPro" id="IPR009061">
    <property type="entry name" value="DNA-bd_dom_put_sf"/>
</dbReference>
<proteinExistence type="predicted"/>
<feature type="domain" description="B12-binding" evidence="4">
    <location>
        <begin position="228"/>
        <end position="345"/>
    </location>
</feature>
<evidence type="ECO:0000256" key="2">
    <source>
        <dbReference type="SAM" id="MobiDB-lite"/>
    </source>
</evidence>
<gene>
    <name evidence="5" type="ORF">GCM10023205_84670</name>
</gene>
<dbReference type="InterPro" id="IPR036594">
    <property type="entry name" value="Meth_synthase_dom"/>
</dbReference>
<dbReference type="SMART" id="SM00422">
    <property type="entry name" value="HTH_MERR"/>
    <property type="match status" value="1"/>
</dbReference>
<feature type="domain" description="HTH merR-type" evidence="3">
    <location>
        <begin position="21"/>
        <end position="90"/>
    </location>
</feature>
<name>A0ABP9IIJ0_9ACTN</name>
<dbReference type="InterPro" id="IPR000551">
    <property type="entry name" value="MerR-type_HTH_dom"/>
</dbReference>
<dbReference type="Gene3D" id="1.10.1660.10">
    <property type="match status" value="1"/>
</dbReference>
<dbReference type="PANTHER" id="PTHR30204">
    <property type="entry name" value="REDOX-CYCLING DRUG-SENSING TRANSCRIPTIONAL ACTIVATOR SOXR"/>
    <property type="match status" value="1"/>
</dbReference>
<dbReference type="Gene3D" id="3.40.50.280">
    <property type="entry name" value="Cobalamin-binding domain"/>
    <property type="match status" value="1"/>
</dbReference>
<dbReference type="PROSITE" id="PS50937">
    <property type="entry name" value="HTH_MERR_2"/>
    <property type="match status" value="1"/>
</dbReference>
<dbReference type="SUPFAM" id="SSF52242">
    <property type="entry name" value="Cobalamin (vitamin B12)-binding domain"/>
    <property type="match status" value="1"/>
</dbReference>
<dbReference type="InterPro" id="IPR047057">
    <property type="entry name" value="MerR_fam"/>
</dbReference>
<evidence type="ECO:0000259" key="4">
    <source>
        <dbReference type="PROSITE" id="PS51332"/>
    </source>
</evidence>
<dbReference type="Gene3D" id="1.10.1240.10">
    <property type="entry name" value="Methionine synthase domain"/>
    <property type="match status" value="1"/>
</dbReference>
<keyword evidence="1" id="KW-0238">DNA-binding</keyword>
<dbReference type="PANTHER" id="PTHR30204:SF97">
    <property type="entry name" value="MERR FAMILY REGULATORY PROTEIN"/>
    <property type="match status" value="1"/>
</dbReference>
<accession>A0ABP9IIJ0</accession>
<dbReference type="InterPro" id="IPR036724">
    <property type="entry name" value="Cobalamin-bd_sf"/>
</dbReference>
<evidence type="ECO:0000313" key="5">
    <source>
        <dbReference type="EMBL" id="GAA4997996.1"/>
    </source>
</evidence>
<dbReference type="PROSITE" id="PS51332">
    <property type="entry name" value="B12_BINDING"/>
    <property type="match status" value="1"/>
</dbReference>
<keyword evidence="6" id="KW-1185">Reference proteome</keyword>